<comment type="pathway">
    <text evidence="2">Bacterial outer membrane biogenesis; LPS core biosynthesis.</text>
</comment>
<evidence type="ECO:0000313" key="13">
    <source>
        <dbReference type="EMBL" id="BBO79298.1"/>
    </source>
</evidence>
<dbReference type="InterPro" id="IPR011908">
    <property type="entry name" value="LipoPS_heptosylTferase-I"/>
</dbReference>
<evidence type="ECO:0000256" key="4">
    <source>
        <dbReference type="ARBA" id="ARBA00022519"/>
    </source>
</evidence>
<sequence>MNILIVKLSAIGDVIHTLPALNAIRQHYPEAHMTWLVEEAAADLVIGHRALDRVIVSGRKRWIAQLRSSLRKQAIAEIRAFWRDLRDTHYDIVIDFQSLLKSGMLVRLARGTRRIGFDKGMQHQEHSYLFLNERVPPVDMEVHALTRGLMLLEAIGIHTREAVYHVPVSEDDRRRVNDLLKNQGIDGSRRLVAINPVALWETKLWRNERFAALADWFIREEQVDVVFTGGPGDRREVADIQAMMAAPAASLAGKTSLNQLAALYRQSEVLITTDTGPMHLAAAVGTPVVALFGPTAPWRTGPFGEGHRVIRTAPPCSPCFKRRCDEHQCRCMNEITVEMVREAVKGLLAEITELPINQGSSN</sequence>
<evidence type="ECO:0000256" key="2">
    <source>
        <dbReference type="ARBA" id="ARBA00004713"/>
    </source>
</evidence>
<name>A0A5K7ZDS6_9BACT</name>
<comment type="catalytic activity">
    <reaction evidence="12">
        <text>an alpha-Kdo-(2-&gt;4)-alpha-Kdo-(2-&gt;6)-lipid A + ADP-L-glycero-beta-D-manno-heptose = an L-alpha-D-Hep-(1-&gt;5)-[alpha-Kdo-(2-&gt;4)]-alpha-Kdo-(2-&gt;6)-lipid A + ADP + H(+)</text>
        <dbReference type="Rhea" id="RHEA:74067"/>
        <dbReference type="ChEBI" id="CHEBI:15378"/>
        <dbReference type="ChEBI" id="CHEBI:61506"/>
        <dbReference type="ChEBI" id="CHEBI:176431"/>
        <dbReference type="ChEBI" id="CHEBI:193068"/>
        <dbReference type="ChEBI" id="CHEBI:456216"/>
        <dbReference type="EC" id="2.4.99.23"/>
    </reaction>
</comment>
<dbReference type="NCBIfam" id="TIGR02193">
    <property type="entry name" value="heptsyl_trn_I"/>
    <property type="match status" value="1"/>
</dbReference>
<evidence type="ECO:0000313" key="14">
    <source>
        <dbReference type="Proteomes" id="UP000427769"/>
    </source>
</evidence>
<evidence type="ECO:0000256" key="5">
    <source>
        <dbReference type="ARBA" id="ARBA00022676"/>
    </source>
</evidence>
<dbReference type="OrthoDB" id="9760688at2"/>
<keyword evidence="5" id="KW-0328">Glycosyltransferase</keyword>
<dbReference type="KEGG" id="dwd:DSCW_67150"/>
<proteinExistence type="predicted"/>
<dbReference type="GO" id="GO:0005886">
    <property type="term" value="C:plasma membrane"/>
    <property type="evidence" value="ECO:0007669"/>
    <property type="project" value="UniProtKB-SubCell"/>
</dbReference>
<evidence type="ECO:0000256" key="11">
    <source>
        <dbReference type="ARBA" id="ARBA00044330"/>
    </source>
</evidence>
<evidence type="ECO:0000256" key="7">
    <source>
        <dbReference type="ARBA" id="ARBA00022985"/>
    </source>
</evidence>
<dbReference type="Proteomes" id="UP000427769">
    <property type="component" value="Chromosome"/>
</dbReference>
<evidence type="ECO:0000256" key="8">
    <source>
        <dbReference type="ARBA" id="ARBA00023136"/>
    </source>
</evidence>
<dbReference type="AlphaFoldDB" id="A0A5K7ZDS6"/>
<dbReference type="InterPro" id="IPR051199">
    <property type="entry name" value="LPS_LOS_Heptosyltrfase"/>
</dbReference>
<dbReference type="GO" id="GO:0008713">
    <property type="term" value="F:ADP-heptose-lipopolysaccharide heptosyltransferase activity"/>
    <property type="evidence" value="ECO:0007669"/>
    <property type="project" value="TreeGrafter"/>
</dbReference>
<evidence type="ECO:0000256" key="6">
    <source>
        <dbReference type="ARBA" id="ARBA00022679"/>
    </source>
</evidence>
<evidence type="ECO:0000256" key="3">
    <source>
        <dbReference type="ARBA" id="ARBA00022475"/>
    </source>
</evidence>
<dbReference type="Gene3D" id="3.40.50.2000">
    <property type="entry name" value="Glycogen Phosphorylase B"/>
    <property type="match status" value="2"/>
</dbReference>
<dbReference type="GO" id="GO:0009244">
    <property type="term" value="P:lipopolysaccharide core region biosynthetic process"/>
    <property type="evidence" value="ECO:0007669"/>
    <property type="project" value="InterPro"/>
</dbReference>
<dbReference type="Pfam" id="PF01075">
    <property type="entry name" value="Glyco_transf_9"/>
    <property type="match status" value="1"/>
</dbReference>
<dbReference type="RefSeq" id="WP_155307840.1">
    <property type="nucleotide sequence ID" value="NZ_AP021875.1"/>
</dbReference>
<evidence type="ECO:0000256" key="12">
    <source>
        <dbReference type="ARBA" id="ARBA00049201"/>
    </source>
</evidence>
<keyword evidence="3" id="KW-1003">Cell membrane</keyword>
<keyword evidence="8" id="KW-0472">Membrane</keyword>
<accession>A0A5K7ZDS6</accession>
<evidence type="ECO:0000256" key="10">
    <source>
        <dbReference type="ARBA" id="ARBA00044190"/>
    </source>
</evidence>
<keyword evidence="4" id="KW-0997">Cell inner membrane</keyword>
<keyword evidence="14" id="KW-1185">Reference proteome</keyword>
<evidence type="ECO:0000256" key="1">
    <source>
        <dbReference type="ARBA" id="ARBA00004515"/>
    </source>
</evidence>
<keyword evidence="7" id="KW-0448">Lipopolysaccharide biosynthesis</keyword>
<dbReference type="PANTHER" id="PTHR30160:SF1">
    <property type="entry name" value="LIPOPOLYSACCHARIDE 1,2-N-ACETYLGLUCOSAMINETRANSFERASE-RELATED"/>
    <property type="match status" value="1"/>
</dbReference>
<dbReference type="PANTHER" id="PTHR30160">
    <property type="entry name" value="TETRAACYLDISACCHARIDE 4'-KINASE-RELATED"/>
    <property type="match status" value="1"/>
</dbReference>
<protein>
    <recommendedName>
        <fullName evidence="10">Lipopolysaccharide heptosyltransferase 1</fullName>
        <ecNumber evidence="9">2.4.99.23</ecNumber>
    </recommendedName>
    <alternativeName>
        <fullName evidence="11">ADP-heptose:lipopolysaccharide heptosyltransferase I</fullName>
    </alternativeName>
</protein>
<evidence type="ECO:0000256" key="9">
    <source>
        <dbReference type="ARBA" id="ARBA00044041"/>
    </source>
</evidence>
<dbReference type="CDD" id="cd03789">
    <property type="entry name" value="GT9_LPS_heptosyltransferase"/>
    <property type="match status" value="1"/>
</dbReference>
<gene>
    <name evidence="13" type="primary">rfaF</name>
    <name evidence="13" type="ORF">DSCW_67150</name>
</gene>
<keyword evidence="6 13" id="KW-0808">Transferase</keyword>
<reference evidence="13 14" key="1">
    <citation type="submission" date="2019-11" db="EMBL/GenBank/DDBJ databases">
        <title>Comparative genomics of hydrocarbon-degrading Desulfosarcina strains.</title>
        <authorList>
            <person name="Watanabe M."/>
            <person name="Kojima H."/>
            <person name="Fukui M."/>
        </authorList>
    </citation>
    <scope>NUCLEOTIDE SEQUENCE [LARGE SCALE GENOMIC DNA]</scope>
    <source>
        <strain evidence="13 14">PP31</strain>
    </source>
</reference>
<organism evidence="13 14">
    <name type="scientific">Desulfosarcina widdelii</name>
    <dbReference type="NCBI Taxonomy" id="947919"/>
    <lineage>
        <taxon>Bacteria</taxon>
        <taxon>Pseudomonadati</taxon>
        <taxon>Thermodesulfobacteriota</taxon>
        <taxon>Desulfobacteria</taxon>
        <taxon>Desulfobacterales</taxon>
        <taxon>Desulfosarcinaceae</taxon>
        <taxon>Desulfosarcina</taxon>
    </lineage>
</organism>
<comment type="subcellular location">
    <subcellularLocation>
        <location evidence="1">Cell inner membrane</location>
        <topology evidence="1">Peripheral membrane protein</topology>
        <orientation evidence="1">Cytoplasmic side</orientation>
    </subcellularLocation>
</comment>
<dbReference type="SUPFAM" id="SSF53756">
    <property type="entry name" value="UDP-Glycosyltransferase/glycogen phosphorylase"/>
    <property type="match status" value="1"/>
</dbReference>
<dbReference type="EC" id="2.4.99.23" evidence="9"/>
<dbReference type="InterPro" id="IPR002201">
    <property type="entry name" value="Glyco_trans_9"/>
</dbReference>
<dbReference type="EMBL" id="AP021875">
    <property type="protein sequence ID" value="BBO79298.1"/>
    <property type="molecule type" value="Genomic_DNA"/>
</dbReference>
<dbReference type="GO" id="GO:0005829">
    <property type="term" value="C:cytosol"/>
    <property type="evidence" value="ECO:0007669"/>
    <property type="project" value="TreeGrafter"/>
</dbReference>